<evidence type="ECO:0000256" key="5">
    <source>
        <dbReference type="ARBA" id="ARBA00023136"/>
    </source>
</evidence>
<evidence type="ECO:0000256" key="6">
    <source>
        <dbReference type="ARBA" id="ARBA00023237"/>
    </source>
</evidence>
<dbReference type="InterPro" id="IPR023996">
    <property type="entry name" value="TonB-dep_OMP_SusC/RagA"/>
</dbReference>
<keyword evidence="8" id="KW-0732">Signal</keyword>
<evidence type="ECO:0000259" key="9">
    <source>
        <dbReference type="Pfam" id="PF07715"/>
    </source>
</evidence>
<dbReference type="PROSITE" id="PS52016">
    <property type="entry name" value="TONB_DEPENDENT_REC_3"/>
    <property type="match status" value="1"/>
</dbReference>
<evidence type="ECO:0000256" key="7">
    <source>
        <dbReference type="PROSITE-ProRule" id="PRU01360"/>
    </source>
</evidence>
<dbReference type="InterPro" id="IPR008969">
    <property type="entry name" value="CarboxyPept-like_regulatory"/>
</dbReference>
<dbReference type="Pfam" id="PF07715">
    <property type="entry name" value="Plug"/>
    <property type="match status" value="1"/>
</dbReference>
<keyword evidence="2 7" id="KW-0813">Transport</keyword>
<dbReference type="AlphaFoldDB" id="A0A369PS94"/>
<gene>
    <name evidence="10" type="ORF">DU508_18440</name>
</gene>
<feature type="domain" description="TonB-dependent receptor plug" evidence="9">
    <location>
        <begin position="117"/>
        <end position="240"/>
    </location>
</feature>
<dbReference type="InterPro" id="IPR012910">
    <property type="entry name" value="Plug_dom"/>
</dbReference>
<evidence type="ECO:0000256" key="4">
    <source>
        <dbReference type="ARBA" id="ARBA00022692"/>
    </source>
</evidence>
<feature type="chain" id="PRO_5017076118" evidence="8">
    <location>
        <begin position="24"/>
        <end position="1037"/>
    </location>
</feature>
<evidence type="ECO:0000256" key="8">
    <source>
        <dbReference type="SAM" id="SignalP"/>
    </source>
</evidence>
<comment type="subcellular location">
    <subcellularLocation>
        <location evidence="1 7">Cell outer membrane</location>
        <topology evidence="1 7">Multi-pass membrane protein</topology>
    </subcellularLocation>
</comment>
<reference evidence="10 11" key="1">
    <citation type="submission" date="2018-07" db="EMBL/GenBank/DDBJ databases">
        <title>Pedobacter sp. nov., isolated from soil.</title>
        <authorList>
            <person name="Zhou L.Y."/>
            <person name="Du Z.J."/>
        </authorList>
    </citation>
    <scope>NUCLEOTIDE SEQUENCE [LARGE SCALE GENOMIC DNA]</scope>
    <source>
        <strain evidence="10 11">JDX94</strain>
    </source>
</reference>
<dbReference type="Proteomes" id="UP000253961">
    <property type="component" value="Unassembled WGS sequence"/>
</dbReference>
<feature type="signal peptide" evidence="8">
    <location>
        <begin position="1"/>
        <end position="23"/>
    </location>
</feature>
<dbReference type="SUPFAM" id="SSF56935">
    <property type="entry name" value="Porins"/>
    <property type="match status" value="1"/>
</dbReference>
<proteinExistence type="inferred from homology"/>
<name>A0A369PS94_9SPHI</name>
<keyword evidence="5 7" id="KW-0472">Membrane</keyword>
<keyword evidence="4 7" id="KW-0812">Transmembrane</keyword>
<dbReference type="InterPro" id="IPR036942">
    <property type="entry name" value="Beta-barrel_TonB_sf"/>
</dbReference>
<sequence length="1037" mass="112820">MKKMYLKCLSILLLTCLTMTAFAQKTITGTVMDASGPLPGVSVSVKGTTKATQTDGNGKFSIAADEGNTLVFSYLGYQSKEVSVGTSSSLNISLDAANNDLNEVVVTALGIKRERKSLGYAVQEVKGETLVEAREPNLANALTGKVAGLQVTRSSNGPGGSSKIVLRGYNSLTGSNQPLLVVDGVPVENFTGANNNDFWNPSLDMGNGISDINAQDIESISVLKGGAAAALYGSRAGNGVILITTKSGRSQKGLGISVSSSTGIENIFTNPEMQNDFGQGLNGIYDERSNLSWGPKIAGQTVKNWDGSQVPLTAYDNVENFFRTGVSLNNSVAFQQQYKNTSVYTSFNRMDDKSMIPGVKLTRTNLMAKANTKFGKDDRWSVDTKIQYSNSDAVNRPVSGTRGENTFWTIYNLPRSLDVTQFSAATDQYRKMIWYGGGNQKNPYWNNMYNTNNDVRDRYILNGAIKYNFTDWLNAEVRGGADMYSVTTENKTFSGSPSPTNGSYGTGKQNFTESNYSGMLNARKDDLFGKFGGAAMVGVNLMSRNFSSLSGGVGELNVPDFFSLNNGISAAVVDQGFSKKRINSVFGSAQLNYDEYLFLDATFRNDWTSTLSKNNRSFFYPSVSLSYVITDMISKNGNTLPNWLSFAKLRASYAEVGNDMEPYQLYNTYSLGKDPNGNTTAGRNGVLYNPDVRNEFIKSFELGTEIRFFKSRFGIDFTYYKSNATNQLINLPLDPLSGYNSMKINAGDLQNKGFEISADARILNNPNSFNWNLSVNYSKNNNTVKDIYNDITQYNLGGYDDVSIRAVTGERYGEIYGSRFSRVTDPSSPFNGQIIVDASGIPLKDSNPVKLGNQGATGLLGINNTFAYKSISLSFQVDARFGGQIFSASNALMQANGTAAVTVVNGERANIVADGVFLNPATNAYEKNTKGISPQLYWQAVAANGNIGITEANLYDASNIRLRTINLSYDLPGKILAKTPIQRAKIGFSVNNAWMIKSHMNGIDPESVFATGTNAVGFENSSPPTTRSYFFNLSLGF</sequence>
<evidence type="ECO:0000313" key="11">
    <source>
        <dbReference type="Proteomes" id="UP000253961"/>
    </source>
</evidence>
<accession>A0A369PS94</accession>
<dbReference type="EMBL" id="QPKV01000008">
    <property type="protein sequence ID" value="RDC55130.1"/>
    <property type="molecule type" value="Genomic_DNA"/>
</dbReference>
<evidence type="ECO:0000256" key="3">
    <source>
        <dbReference type="ARBA" id="ARBA00022452"/>
    </source>
</evidence>
<dbReference type="NCBIfam" id="TIGR04057">
    <property type="entry name" value="SusC_RagA_signa"/>
    <property type="match status" value="1"/>
</dbReference>
<evidence type="ECO:0000256" key="1">
    <source>
        <dbReference type="ARBA" id="ARBA00004571"/>
    </source>
</evidence>
<keyword evidence="6 7" id="KW-0998">Cell outer membrane</keyword>
<keyword evidence="3 7" id="KW-1134">Transmembrane beta strand</keyword>
<keyword evidence="11" id="KW-1185">Reference proteome</keyword>
<dbReference type="GO" id="GO:0009279">
    <property type="term" value="C:cell outer membrane"/>
    <property type="evidence" value="ECO:0007669"/>
    <property type="project" value="UniProtKB-SubCell"/>
</dbReference>
<dbReference type="Pfam" id="PF13715">
    <property type="entry name" value="CarbopepD_reg_2"/>
    <property type="match status" value="1"/>
</dbReference>
<dbReference type="InterPro" id="IPR023997">
    <property type="entry name" value="TonB-dep_OMP_SusC/RagA_CS"/>
</dbReference>
<organism evidence="10 11">
    <name type="scientific">Pedobacter chinensis</name>
    <dbReference type="NCBI Taxonomy" id="2282421"/>
    <lineage>
        <taxon>Bacteria</taxon>
        <taxon>Pseudomonadati</taxon>
        <taxon>Bacteroidota</taxon>
        <taxon>Sphingobacteriia</taxon>
        <taxon>Sphingobacteriales</taxon>
        <taxon>Sphingobacteriaceae</taxon>
        <taxon>Pedobacter</taxon>
    </lineage>
</organism>
<dbReference type="Gene3D" id="2.40.170.20">
    <property type="entry name" value="TonB-dependent receptor, beta-barrel domain"/>
    <property type="match status" value="1"/>
</dbReference>
<dbReference type="NCBIfam" id="TIGR04056">
    <property type="entry name" value="OMP_RagA_SusC"/>
    <property type="match status" value="1"/>
</dbReference>
<protein>
    <submittedName>
        <fullName evidence="10">SusC/RagA family TonB-linked outer membrane protein</fullName>
    </submittedName>
</protein>
<dbReference type="InterPro" id="IPR039426">
    <property type="entry name" value="TonB-dep_rcpt-like"/>
</dbReference>
<dbReference type="InterPro" id="IPR037066">
    <property type="entry name" value="Plug_dom_sf"/>
</dbReference>
<comment type="caution">
    <text evidence="10">The sequence shown here is derived from an EMBL/GenBank/DDBJ whole genome shotgun (WGS) entry which is preliminary data.</text>
</comment>
<comment type="similarity">
    <text evidence="7">Belongs to the TonB-dependent receptor family.</text>
</comment>
<dbReference type="OrthoDB" id="9768177at2"/>
<dbReference type="Gene3D" id="2.170.130.10">
    <property type="entry name" value="TonB-dependent receptor, plug domain"/>
    <property type="match status" value="1"/>
</dbReference>
<evidence type="ECO:0000313" key="10">
    <source>
        <dbReference type="EMBL" id="RDC55130.1"/>
    </source>
</evidence>
<evidence type="ECO:0000256" key="2">
    <source>
        <dbReference type="ARBA" id="ARBA00022448"/>
    </source>
</evidence>
<dbReference type="Gene3D" id="2.60.40.1120">
    <property type="entry name" value="Carboxypeptidase-like, regulatory domain"/>
    <property type="match status" value="1"/>
</dbReference>
<dbReference type="SUPFAM" id="SSF49464">
    <property type="entry name" value="Carboxypeptidase regulatory domain-like"/>
    <property type="match status" value="1"/>
</dbReference>